<dbReference type="PROSITE" id="PS50082">
    <property type="entry name" value="WD_REPEATS_2"/>
    <property type="match status" value="2"/>
</dbReference>
<dbReference type="SUPFAM" id="SSF50978">
    <property type="entry name" value="WD40 repeat-like"/>
    <property type="match status" value="1"/>
</dbReference>
<dbReference type="RefSeq" id="XP_014663435.1">
    <property type="nucleotide sequence ID" value="XM_014807949.1"/>
</dbReference>
<organism evidence="7 8">
    <name type="scientific">Priapulus caudatus</name>
    <name type="common">Priapulid worm</name>
    <dbReference type="NCBI Taxonomy" id="37621"/>
    <lineage>
        <taxon>Eukaryota</taxon>
        <taxon>Metazoa</taxon>
        <taxon>Ecdysozoa</taxon>
        <taxon>Scalidophora</taxon>
        <taxon>Priapulida</taxon>
        <taxon>Priapulimorpha</taxon>
        <taxon>Priapulimorphida</taxon>
        <taxon>Priapulidae</taxon>
        <taxon>Priapulus</taxon>
    </lineage>
</organism>
<evidence type="ECO:0000313" key="8">
    <source>
        <dbReference type="RefSeq" id="XP_014663435.1"/>
    </source>
</evidence>
<comment type="subcellular location">
    <subcellularLocation>
        <location evidence="1">Nucleus</location>
    </subcellularLocation>
</comment>
<gene>
    <name evidence="8" type="primary">LOC106806092</name>
</gene>
<dbReference type="Pfam" id="PF00400">
    <property type="entry name" value="WD40"/>
    <property type="match status" value="2"/>
</dbReference>
<name>A0ABM1DU14_PRICU</name>
<keyword evidence="4" id="KW-0853">WD repeat</keyword>
<feature type="compositionally biased region" description="Acidic residues" evidence="5">
    <location>
        <begin position="599"/>
        <end position="625"/>
    </location>
</feature>
<feature type="region of interest" description="Disordered" evidence="5">
    <location>
        <begin position="577"/>
        <end position="634"/>
    </location>
</feature>
<protein>
    <submittedName>
        <fullName evidence="8">WD repeat-containing protein 43-like</fullName>
    </submittedName>
</protein>
<keyword evidence="2" id="KW-0539">Nucleus</keyword>
<dbReference type="PANTHER" id="PTHR44267:SF1">
    <property type="entry name" value="WD REPEAT-CONTAINING PROTEIN 43"/>
    <property type="match status" value="1"/>
</dbReference>
<feature type="repeat" description="WD" evidence="4">
    <location>
        <begin position="112"/>
        <end position="153"/>
    </location>
</feature>
<dbReference type="InterPro" id="IPR001680">
    <property type="entry name" value="WD40_rpt"/>
</dbReference>
<feature type="repeat" description="WD" evidence="4">
    <location>
        <begin position="9"/>
        <end position="38"/>
    </location>
</feature>
<dbReference type="InterPro" id="IPR052414">
    <property type="entry name" value="U3_snoRNA-assoc_WDR"/>
</dbReference>
<evidence type="ECO:0000256" key="1">
    <source>
        <dbReference type="ARBA" id="ARBA00004123"/>
    </source>
</evidence>
<evidence type="ECO:0000256" key="5">
    <source>
        <dbReference type="SAM" id="MobiDB-lite"/>
    </source>
</evidence>
<feature type="compositionally biased region" description="Acidic residues" evidence="5">
    <location>
        <begin position="577"/>
        <end position="587"/>
    </location>
</feature>
<reference evidence="8" key="1">
    <citation type="submission" date="2025-08" db="UniProtKB">
        <authorList>
            <consortium name="RefSeq"/>
        </authorList>
    </citation>
    <scope>IDENTIFICATION</scope>
</reference>
<evidence type="ECO:0000256" key="2">
    <source>
        <dbReference type="ARBA" id="ARBA00023242"/>
    </source>
</evidence>
<comment type="similarity">
    <text evidence="3">Belongs to the UTP5 family.</text>
</comment>
<dbReference type="SMART" id="SM00320">
    <property type="entry name" value="WD40"/>
    <property type="match status" value="4"/>
</dbReference>
<dbReference type="InterPro" id="IPR036322">
    <property type="entry name" value="WD40_repeat_dom_sf"/>
</dbReference>
<evidence type="ECO:0000313" key="7">
    <source>
        <dbReference type="Proteomes" id="UP000695022"/>
    </source>
</evidence>
<keyword evidence="7" id="KW-1185">Reference proteome</keyword>
<dbReference type="Proteomes" id="UP000695022">
    <property type="component" value="Unplaced"/>
</dbReference>
<dbReference type="Gene3D" id="2.130.10.10">
    <property type="entry name" value="YVTN repeat-like/Quinoprotein amine dehydrogenase"/>
    <property type="match status" value="2"/>
</dbReference>
<dbReference type="GeneID" id="106806092"/>
<dbReference type="PANTHER" id="PTHR44267">
    <property type="entry name" value="WD REPEAT-CONTAINING PROTEIN 43"/>
    <property type="match status" value="1"/>
</dbReference>
<evidence type="ECO:0000256" key="4">
    <source>
        <dbReference type="PROSITE-ProRule" id="PRU00221"/>
    </source>
</evidence>
<proteinExistence type="inferred from homology"/>
<sequence length="634" mass="70765">MEVVDPRVFSPSGEYLAYSSPDGRLKLWETSTGTLQQEYTPASHLSATCTCICWCPTRHAKEKPVRRKKKKEAGEIDTPESSERVEMIAMGTKSGAVILYSIIEADLKTKMDGGHSDAVNCLAWDNMSDSLFSCSNDKYIVQWSISSGKVLHKWKGDKSAVYSVCLSPDRKQLLSASRCIKLWDIDTRSLLKVFIGHSSEVVCLRCITPSAAQESKKDGYYVLSSAAGDRLINAWYVKSAVETDKNAVASFSVTDEPEQLHHCISQSNRHPGLLAVATRQGKLHVFEYQLNGRCKKPLQPKLTLHIATSGDSGETPKPISVIGVHLLNDRQQNILIVYGDFTRPKFERLPYSTTENEVCLIRSDPKTVNRKVDKSITKVKMPCTSGEVTHLVPSHTLPKHSNVVKKRKLSTSEADESLAERLKSASVNGPTSEVPRTDTMAVLLTQGLQSQDMSMIDKVLTEATANVIDNTVRRLPVQAVVPLVQVLALRMSAAPNIAQTYIQWVKSILSTHTSFLMTFPELIEKLSVIYQIMDARLMMFTRMSRLKGKLDLIFSQVNPVEGKRVTDQAAMLVYQEESSDDDVDSDLGDLMPTSHSESEDNWENLSEEMDVEEVEENQDSEEDEVVTTKKKRKK</sequence>
<dbReference type="InterPro" id="IPR015943">
    <property type="entry name" value="WD40/YVTN_repeat-like_dom_sf"/>
</dbReference>
<feature type="domain" description="Small-subunit processome Utp12" evidence="6">
    <location>
        <begin position="452"/>
        <end position="553"/>
    </location>
</feature>
<evidence type="ECO:0000259" key="6">
    <source>
        <dbReference type="Pfam" id="PF04003"/>
    </source>
</evidence>
<evidence type="ECO:0000256" key="3">
    <source>
        <dbReference type="ARBA" id="ARBA00038335"/>
    </source>
</evidence>
<dbReference type="Pfam" id="PF04003">
    <property type="entry name" value="Utp12"/>
    <property type="match status" value="1"/>
</dbReference>
<dbReference type="InterPro" id="IPR007148">
    <property type="entry name" value="SSU_processome_Utp12"/>
</dbReference>
<accession>A0ABM1DU14</accession>